<evidence type="ECO:0000313" key="3">
    <source>
        <dbReference type="EMBL" id="KAK9677873.1"/>
    </source>
</evidence>
<name>A0AAW1HND4_SAPOF</name>
<dbReference type="InterPro" id="IPR046848">
    <property type="entry name" value="E_motif"/>
</dbReference>
<evidence type="ECO:0008006" key="5">
    <source>
        <dbReference type="Google" id="ProtNLM"/>
    </source>
</evidence>
<reference evidence="3" key="1">
    <citation type="submission" date="2024-03" db="EMBL/GenBank/DDBJ databases">
        <title>WGS assembly of Saponaria officinalis var. Norfolk2.</title>
        <authorList>
            <person name="Jenkins J."/>
            <person name="Shu S."/>
            <person name="Grimwood J."/>
            <person name="Barry K."/>
            <person name="Goodstein D."/>
            <person name="Schmutz J."/>
            <person name="Leebens-Mack J."/>
            <person name="Osbourn A."/>
        </authorList>
    </citation>
    <scope>NUCLEOTIDE SEQUENCE [LARGE SCALE GENOMIC DNA]</scope>
    <source>
        <strain evidence="3">JIC</strain>
    </source>
</reference>
<dbReference type="EMBL" id="JBDFQZ010000011">
    <property type="protein sequence ID" value="KAK9677873.1"/>
    <property type="molecule type" value="Genomic_DNA"/>
</dbReference>
<feature type="repeat" description="PPR" evidence="2">
    <location>
        <begin position="86"/>
        <end position="118"/>
    </location>
</feature>
<organism evidence="3 4">
    <name type="scientific">Saponaria officinalis</name>
    <name type="common">Common soapwort</name>
    <name type="synonym">Lychnis saponaria</name>
    <dbReference type="NCBI Taxonomy" id="3572"/>
    <lineage>
        <taxon>Eukaryota</taxon>
        <taxon>Viridiplantae</taxon>
        <taxon>Streptophyta</taxon>
        <taxon>Embryophyta</taxon>
        <taxon>Tracheophyta</taxon>
        <taxon>Spermatophyta</taxon>
        <taxon>Magnoliopsida</taxon>
        <taxon>eudicotyledons</taxon>
        <taxon>Gunneridae</taxon>
        <taxon>Pentapetalae</taxon>
        <taxon>Caryophyllales</taxon>
        <taxon>Caryophyllaceae</taxon>
        <taxon>Caryophylleae</taxon>
        <taxon>Saponaria</taxon>
    </lineage>
</organism>
<evidence type="ECO:0000313" key="4">
    <source>
        <dbReference type="Proteomes" id="UP001443914"/>
    </source>
</evidence>
<dbReference type="Gene3D" id="1.25.40.10">
    <property type="entry name" value="Tetratricopeptide repeat domain"/>
    <property type="match status" value="4"/>
</dbReference>
<dbReference type="AlphaFoldDB" id="A0AAW1HND4"/>
<evidence type="ECO:0000256" key="1">
    <source>
        <dbReference type="ARBA" id="ARBA00022737"/>
    </source>
</evidence>
<feature type="repeat" description="PPR" evidence="2">
    <location>
        <begin position="24"/>
        <end position="58"/>
    </location>
</feature>
<feature type="repeat" description="PPR" evidence="2">
    <location>
        <begin position="459"/>
        <end position="493"/>
    </location>
</feature>
<keyword evidence="1" id="KW-0677">Repeat</keyword>
<feature type="repeat" description="PPR" evidence="2">
    <location>
        <begin position="326"/>
        <end position="360"/>
    </location>
</feature>
<dbReference type="PROSITE" id="PS51375">
    <property type="entry name" value="PPR"/>
    <property type="match status" value="5"/>
</dbReference>
<dbReference type="Proteomes" id="UP001443914">
    <property type="component" value="Unassembled WGS sequence"/>
</dbReference>
<evidence type="ECO:0000256" key="2">
    <source>
        <dbReference type="PROSITE-ProRule" id="PRU00708"/>
    </source>
</evidence>
<dbReference type="InterPro" id="IPR046960">
    <property type="entry name" value="PPR_At4g14850-like_plant"/>
</dbReference>
<gene>
    <name evidence="3" type="ORF">RND81_11G173300</name>
</gene>
<dbReference type="Pfam" id="PF20431">
    <property type="entry name" value="E_motif"/>
    <property type="match status" value="1"/>
</dbReference>
<dbReference type="Pfam" id="PF13041">
    <property type="entry name" value="PPR_2"/>
    <property type="match status" value="2"/>
</dbReference>
<protein>
    <recommendedName>
        <fullName evidence="5">Pentatricopeptide repeat-containing protein</fullName>
    </recommendedName>
</protein>
<dbReference type="NCBIfam" id="TIGR00756">
    <property type="entry name" value="PPR"/>
    <property type="match status" value="2"/>
</dbReference>
<dbReference type="InterPro" id="IPR011990">
    <property type="entry name" value="TPR-like_helical_dom_sf"/>
</dbReference>
<dbReference type="Pfam" id="PF01535">
    <property type="entry name" value="PPR"/>
    <property type="match status" value="7"/>
</dbReference>
<dbReference type="PANTHER" id="PTHR47926:SF387">
    <property type="entry name" value="PENTATRICOPEPTIDE REPEAT-CONTAINING PROTEIN"/>
    <property type="match status" value="1"/>
</dbReference>
<accession>A0AAW1HND4</accession>
<dbReference type="GO" id="GO:0009451">
    <property type="term" value="P:RNA modification"/>
    <property type="evidence" value="ECO:0007669"/>
    <property type="project" value="InterPro"/>
</dbReference>
<dbReference type="PANTHER" id="PTHR47926">
    <property type="entry name" value="PENTATRICOPEPTIDE REPEAT-CONTAINING PROTEIN"/>
    <property type="match status" value="1"/>
</dbReference>
<dbReference type="FunFam" id="1.25.40.10:FF:000090">
    <property type="entry name" value="Pentatricopeptide repeat-containing protein, chloroplastic"/>
    <property type="match status" value="1"/>
</dbReference>
<proteinExistence type="predicted"/>
<sequence length="675" mass="75236">MHLGCLTNVLLYHSHAIKSALLASIFTSNQLIHFYAKHGSLPRARQLFDEMPDRNVYTWNTIISAYLKFRDITSAELLFHSSPHKDLVTYNSMLSGYVSSNDGYDVNVLELFTEMHASRSNNGGVDEFTVTTMLGFVARLSLSSLGMQLHCFMVKTGNDSSRFASSSLIDMYSKCGYFQEAFRVFTNFEHGLDLVSKNAMVAACCRENELGLGLDIFWREPQLNDCVSWNTIISGFTQNGFHMKALNLIVCMLENGIMLNDHTFASVISACTGIRSLKLGKEVHAHVMKGGLIENPYISSGIVDLYCKCGDINYAKASYTTFSTGNAFSITSMIVAYSSMGDMVEARRLFDTLSEKNSVVWTALFTGYVKSQHCEAAFDLLRELLAKDAKILDALILMTLLGACAVQASLRLGKQTHAYLLRIGVKMDEKLLNAEIDMYSKCGHLTYAKRIFSGITERDAVLYNVMIAGYAHHGHGIEAITLFEEMCERRIKPNAATFIALLSNCRHVGLVDLGEKYFYAMEGEYGVKPEVDHYACMIDLYGRAGQLEKVVEFMKNITIEVDGVVLGAFLNACRINGNVGLAREVEEVMLSIEGESGSRYVQLANVYATQGKWDEVGRIRKTMKGKEVKKLAGCSWVNLDNESTIFTCGDKGHLRSNAIYSMLHFIYAEISMNDD</sequence>
<dbReference type="GO" id="GO:0003723">
    <property type="term" value="F:RNA binding"/>
    <property type="evidence" value="ECO:0007669"/>
    <property type="project" value="InterPro"/>
</dbReference>
<dbReference type="InterPro" id="IPR002885">
    <property type="entry name" value="PPR_rpt"/>
</dbReference>
<comment type="caution">
    <text evidence="3">The sequence shown here is derived from an EMBL/GenBank/DDBJ whole genome shotgun (WGS) entry which is preliminary data.</text>
</comment>
<feature type="repeat" description="PPR" evidence="2">
    <location>
        <begin position="225"/>
        <end position="259"/>
    </location>
</feature>
<keyword evidence="4" id="KW-1185">Reference proteome</keyword>